<evidence type="ECO:0000313" key="16">
    <source>
        <dbReference type="EMBL" id="UXD21907.1"/>
    </source>
</evidence>
<feature type="region of interest" description="Interaction with PCNA" evidence="11">
    <location>
        <begin position="344"/>
        <end position="352"/>
    </location>
</feature>
<dbReference type="Gene3D" id="3.40.50.1010">
    <property type="entry name" value="5'-nuclease"/>
    <property type="match status" value="1"/>
</dbReference>
<evidence type="ECO:0000256" key="4">
    <source>
        <dbReference type="ARBA" id="ARBA00022759"/>
    </source>
</evidence>
<comment type="similarity">
    <text evidence="11">Belongs to the XPG/RAD2 endonuclease family. FEN1 subfamily.</text>
</comment>
<dbReference type="Pfam" id="PF00867">
    <property type="entry name" value="XPG_I"/>
    <property type="match status" value="1"/>
</dbReference>
<dbReference type="PANTHER" id="PTHR11081">
    <property type="entry name" value="FLAP ENDONUCLEASE FAMILY MEMBER"/>
    <property type="match status" value="1"/>
</dbReference>
<dbReference type="InterPro" id="IPR019973">
    <property type="entry name" value="Flap_endonuc_arc"/>
</dbReference>
<evidence type="ECO:0000256" key="10">
    <source>
        <dbReference type="ARBA" id="ARBA00024702"/>
    </source>
</evidence>
<gene>
    <name evidence="11" type="primary">fen</name>
    <name evidence="16" type="ORF">IPA_09435</name>
</gene>
<dbReference type="InterPro" id="IPR006084">
    <property type="entry name" value="XPG/Rad2"/>
</dbReference>
<dbReference type="EC" id="3.1.-.-" evidence="11"/>
<keyword evidence="5 11" id="KW-0227">DNA damage</keyword>
<dbReference type="GO" id="GO:0006281">
    <property type="term" value="P:DNA repair"/>
    <property type="evidence" value="ECO:0007669"/>
    <property type="project" value="UniProtKB-UniRule"/>
</dbReference>
<feature type="binding site" evidence="11">
    <location>
        <position position="245"/>
    </location>
    <ligand>
        <name>Mg(2+)</name>
        <dbReference type="ChEBI" id="CHEBI:18420"/>
        <label>2</label>
    </ligand>
</feature>
<protein>
    <recommendedName>
        <fullName evidence="11">Flap endonuclease 1</fullName>
        <shortName evidence="11">FEN-1</shortName>
        <ecNumber evidence="11">3.1.-.-</ecNumber>
    </recommendedName>
    <alternativeName>
        <fullName evidence="11">Flap structure-specific endonuclease 1</fullName>
    </alternativeName>
</protein>
<dbReference type="HAMAP" id="MF_00614">
    <property type="entry name" value="Fen"/>
    <property type="match status" value="1"/>
</dbReference>
<comment type="caution">
    <text evidence="11">Lacks conserved residue(s) required for the propagation of feature annotation.</text>
</comment>
<dbReference type="SMART" id="SM00485">
    <property type="entry name" value="XPGN"/>
    <property type="match status" value="1"/>
</dbReference>
<dbReference type="InterPro" id="IPR006085">
    <property type="entry name" value="XPG_DNA_repair_N"/>
</dbReference>
<feature type="binding site" evidence="11">
    <location>
        <position position="184"/>
    </location>
    <ligand>
        <name>Mg(2+)</name>
        <dbReference type="ChEBI" id="CHEBI:18420"/>
        <label>2</label>
    </ligand>
</feature>
<sequence length="355" mass="40866">MGKNPLGVSALREIIPPQCKREHSLRALSGKSIALDAYNSLYQFLAAIRGEDGRPLMDSKGRVTSHLSGLFYRTINMLEHGIRIAYVFDGKPPRLKSREIERRIEIKEKAKEKYEEAIRKGEVEEARKYAQMSARLSKEMVEEAKKLLDAMGVPWVQAPSEGEAQAAYMAQKGSVWASGSQDYDSLLFGSPRLVRNLTITGRRKLPGKREYIVIEPEEITLQCVLEKLGITREQLIDIAVLIGTDFNEGVKGVGPKRALHLVKTYKDLERILRSLGVRDVEPFLAAKEIFLHPEVTDNYKLEWREPDPQKIYEILVVEHDFNEERVKRAIERLMKAWREKIRYRQVGLDMFFKKR</sequence>
<evidence type="ECO:0000256" key="5">
    <source>
        <dbReference type="ARBA" id="ARBA00022763"/>
    </source>
</evidence>
<dbReference type="Proteomes" id="UP001063698">
    <property type="component" value="Chromosome"/>
</dbReference>
<evidence type="ECO:0000259" key="15">
    <source>
        <dbReference type="SMART" id="SM00485"/>
    </source>
</evidence>
<dbReference type="FunFam" id="3.40.50.1010:FF:000016">
    <property type="entry name" value="Flap endonuclease 1"/>
    <property type="match status" value="1"/>
</dbReference>
<feature type="binding site" evidence="11">
    <location>
        <position position="89"/>
    </location>
    <ligand>
        <name>Mg(2+)</name>
        <dbReference type="ChEBI" id="CHEBI:18420"/>
        <label>1</label>
    </ligand>
</feature>
<dbReference type="EMBL" id="CP006868">
    <property type="protein sequence ID" value="UXD21907.1"/>
    <property type="molecule type" value="Genomic_DNA"/>
</dbReference>
<dbReference type="GO" id="GO:0008409">
    <property type="term" value="F:5'-3' exonuclease activity"/>
    <property type="evidence" value="ECO:0007669"/>
    <property type="project" value="UniProtKB-UniRule"/>
</dbReference>
<evidence type="ECO:0000256" key="9">
    <source>
        <dbReference type="ARBA" id="ARBA00023204"/>
    </source>
</evidence>
<dbReference type="Gene3D" id="1.10.150.20">
    <property type="entry name" value="5' to 3' exonuclease, C-terminal subdomain"/>
    <property type="match status" value="1"/>
</dbReference>
<feature type="binding site" evidence="11">
    <location>
        <position position="36"/>
    </location>
    <ligand>
        <name>Mg(2+)</name>
        <dbReference type="ChEBI" id="CHEBI:18420"/>
        <label>1</label>
    </ligand>
</feature>
<dbReference type="CDD" id="cd09903">
    <property type="entry name" value="H3TH_FEN1-Arc"/>
    <property type="match status" value="1"/>
</dbReference>
<feature type="binding site" evidence="11">
    <location>
        <position position="161"/>
    </location>
    <ligand>
        <name>Mg(2+)</name>
        <dbReference type="ChEBI" id="CHEBI:18420"/>
        <label>1</label>
    </ligand>
</feature>
<evidence type="ECO:0000256" key="7">
    <source>
        <dbReference type="ARBA" id="ARBA00022839"/>
    </source>
</evidence>
<dbReference type="SUPFAM" id="SSF47807">
    <property type="entry name" value="5' to 3' exonuclease, C-terminal subdomain"/>
    <property type="match status" value="1"/>
</dbReference>
<dbReference type="GO" id="GO:0003677">
    <property type="term" value="F:DNA binding"/>
    <property type="evidence" value="ECO:0007669"/>
    <property type="project" value="UniProtKB-UniRule"/>
</dbReference>
<evidence type="ECO:0000256" key="6">
    <source>
        <dbReference type="ARBA" id="ARBA00022801"/>
    </source>
</evidence>
<dbReference type="GO" id="GO:0017108">
    <property type="term" value="F:5'-flap endonuclease activity"/>
    <property type="evidence" value="ECO:0007669"/>
    <property type="project" value="UniProtKB-UniRule"/>
</dbReference>
<keyword evidence="8 11" id="KW-0460">Magnesium</keyword>
<comment type="subunit">
    <text evidence="11">Interacts with PCNA. PCNA stimulates the nuclease activity without altering cleavage specificity.</text>
</comment>
<evidence type="ECO:0000313" key="17">
    <source>
        <dbReference type="Proteomes" id="UP001063698"/>
    </source>
</evidence>
<organism evidence="16 17">
    <name type="scientific">Ignicoccus pacificus DSM 13166</name>
    <dbReference type="NCBI Taxonomy" id="940294"/>
    <lineage>
        <taxon>Archaea</taxon>
        <taxon>Thermoproteota</taxon>
        <taxon>Thermoprotei</taxon>
        <taxon>Desulfurococcales</taxon>
        <taxon>Desulfurococcaceae</taxon>
        <taxon>Ignicoccus</taxon>
    </lineage>
</organism>
<evidence type="ECO:0000259" key="14">
    <source>
        <dbReference type="SMART" id="SM00484"/>
    </source>
</evidence>
<evidence type="ECO:0000256" key="11">
    <source>
        <dbReference type="HAMAP-Rule" id="MF_00614"/>
    </source>
</evidence>
<dbReference type="PANTHER" id="PTHR11081:SF9">
    <property type="entry name" value="FLAP ENDONUCLEASE 1"/>
    <property type="match status" value="1"/>
</dbReference>
<keyword evidence="2 11" id="KW-0540">Nuclease</keyword>
<dbReference type="CDD" id="cd09867">
    <property type="entry name" value="PIN_FEN1"/>
    <property type="match status" value="1"/>
</dbReference>
<dbReference type="NCBIfam" id="TIGR03674">
    <property type="entry name" value="fen_arch"/>
    <property type="match status" value="1"/>
</dbReference>
<feature type="domain" description="XPG N-terminal" evidence="15">
    <location>
        <begin position="6"/>
        <end position="110"/>
    </location>
</feature>
<dbReference type="Pfam" id="PF00752">
    <property type="entry name" value="XPG_N"/>
    <property type="match status" value="1"/>
</dbReference>
<evidence type="ECO:0000256" key="1">
    <source>
        <dbReference type="ARBA" id="ARBA00022705"/>
    </source>
</evidence>
<name>A0A977KA72_9CREN</name>
<evidence type="ECO:0000256" key="8">
    <source>
        <dbReference type="ARBA" id="ARBA00022842"/>
    </source>
</evidence>
<comment type="function">
    <text evidence="11">Structure-specific nuclease with 5'-flap endonuclease and 5'-3' exonuclease activities involved in DNA replication and repair. During DNA replication, cleaves the 5'-overhanging flap structure that is generated by displacement synthesis when DNA polymerase encounters the 5'-end of a downstream Okazaki fragment. Binds the unpaired 3'-DNA end and kinks the DNA to facilitate 5' cleavage specificity. Cleaves one nucleotide into the double-stranded DNA from the junction in flap DNA, leaving a nick for ligation. Also involved in the base excision repair (BER) pathway. Acts as a genome stabilization factor that prevents flaps from equilibrating into structurs that lead to duplications and deletions. Also possesses 5'-3' exonuclease activity on nicked or gapped double-stranded DNA.</text>
</comment>
<evidence type="ECO:0000259" key="13">
    <source>
        <dbReference type="SMART" id="SM00475"/>
    </source>
</evidence>
<keyword evidence="3 11" id="KW-0479">Metal-binding</keyword>
<keyword evidence="7 11" id="KW-0269">Exonuclease</keyword>
<dbReference type="SMART" id="SM00484">
    <property type="entry name" value="XPGI"/>
    <property type="match status" value="1"/>
</dbReference>
<dbReference type="GO" id="GO:0000287">
    <property type="term" value="F:magnesium ion binding"/>
    <property type="evidence" value="ECO:0007669"/>
    <property type="project" value="UniProtKB-UniRule"/>
</dbReference>
<keyword evidence="4 11" id="KW-0255">Endonuclease</keyword>
<proteinExistence type="inferred from homology"/>
<comment type="function">
    <text evidence="10">Structure-specific nuclease with 5'-flap endonuclease and 5'-3' exonuclease activities involved in DNA replication and repair. During DNA replication, cleaves the 5'-overhanging flap structure that is generated by displacement synthesis when DNA polymerase encounters the 5'-end of a downstream Okazaki fragment. Binds the unpaired 3'-DNA end and kinks the DNA to facilitate 5' cleavage specificity. Cleaves one nucleotide into the double-stranded DNA from the junction in flap DNA, leaving a nick for ligation. Also involved in the base excision repair (BER) pathway. Acts as a genome stabilization factor that prevents flaps from equilibrating into structures that lead to duplications and deletions. Also possesses 5'-3' exonuclease activity on nicked or gapped double-stranded DNA.</text>
</comment>
<dbReference type="InterPro" id="IPR006086">
    <property type="entry name" value="XPG-I_dom"/>
</dbReference>
<keyword evidence="6 11" id="KW-0378">Hydrolase</keyword>
<keyword evidence="1 11" id="KW-0235">DNA replication</keyword>
<evidence type="ECO:0000256" key="12">
    <source>
        <dbReference type="SAM" id="Coils"/>
    </source>
</evidence>
<dbReference type="SMART" id="SM00475">
    <property type="entry name" value="53EXOc"/>
    <property type="match status" value="1"/>
</dbReference>
<dbReference type="AlphaFoldDB" id="A0A977KA72"/>
<keyword evidence="12" id="KW-0175">Coiled coil</keyword>
<dbReference type="InterPro" id="IPR002421">
    <property type="entry name" value="5-3_exonuclease"/>
</dbReference>
<feature type="domain" description="5'-3' exonuclease" evidence="13">
    <location>
        <begin position="30"/>
        <end position="317"/>
    </location>
</feature>
<dbReference type="SUPFAM" id="SSF88723">
    <property type="entry name" value="PIN domain-like"/>
    <property type="match status" value="1"/>
</dbReference>
<dbReference type="GO" id="GO:0043137">
    <property type="term" value="P:DNA replication, removal of RNA primer"/>
    <property type="evidence" value="ECO:0007669"/>
    <property type="project" value="UniProtKB-UniRule"/>
</dbReference>
<evidence type="ECO:0000256" key="2">
    <source>
        <dbReference type="ARBA" id="ARBA00022722"/>
    </source>
</evidence>
<dbReference type="InterPro" id="IPR029060">
    <property type="entry name" value="PIN-like_dom_sf"/>
</dbReference>
<dbReference type="PRINTS" id="PR00853">
    <property type="entry name" value="XPGRADSUPER"/>
</dbReference>
<feature type="binding site" evidence="11">
    <location>
        <position position="163"/>
    </location>
    <ligand>
        <name>Mg(2+)</name>
        <dbReference type="ChEBI" id="CHEBI:18420"/>
        <label>1</label>
    </ligand>
</feature>
<feature type="domain" description="XPG-I" evidence="14">
    <location>
        <begin position="149"/>
        <end position="230"/>
    </location>
</feature>
<feature type="coiled-coil region" evidence="12">
    <location>
        <begin position="97"/>
        <end position="127"/>
    </location>
</feature>
<dbReference type="InterPro" id="IPR008918">
    <property type="entry name" value="HhH2"/>
</dbReference>
<dbReference type="InterPro" id="IPR023426">
    <property type="entry name" value="Flap_endonuc"/>
</dbReference>
<comment type="cofactor">
    <cofactor evidence="11">
        <name>Mg(2+)</name>
        <dbReference type="ChEBI" id="CHEBI:18420"/>
    </cofactor>
    <text evidence="11">Binds 2 magnesium ions per subunit. They probably participate in the reaction catalyzed by the enzyme. May bind an additional third magnesium ion after substrate binding.</text>
</comment>
<dbReference type="KEGG" id="ipc:IPA_09435"/>
<dbReference type="InterPro" id="IPR036279">
    <property type="entry name" value="5-3_exonuclease_C_sf"/>
</dbReference>
<keyword evidence="9 11" id="KW-0234">DNA repair</keyword>
<keyword evidence="17" id="KW-1185">Reference proteome</keyword>
<accession>A0A977KA72</accession>
<feature type="binding site" evidence="11">
    <location>
        <position position="182"/>
    </location>
    <ligand>
        <name>Mg(2+)</name>
        <dbReference type="ChEBI" id="CHEBI:18420"/>
        <label>2</label>
    </ligand>
</feature>
<reference evidence="16" key="1">
    <citation type="submission" date="2013-11" db="EMBL/GenBank/DDBJ databases">
        <title>Comparative genomics of Ignicoccus.</title>
        <authorList>
            <person name="Podar M."/>
        </authorList>
    </citation>
    <scope>NUCLEOTIDE SEQUENCE</scope>
    <source>
        <strain evidence="16">DSM 13166</strain>
    </source>
</reference>
<evidence type="ECO:0000256" key="3">
    <source>
        <dbReference type="ARBA" id="ARBA00022723"/>
    </source>
</evidence>
<dbReference type="SMART" id="SM00279">
    <property type="entry name" value="HhH2"/>
    <property type="match status" value="1"/>
</dbReference>